<sequence>MPRVPFFPSFQLALRRWFAPAGEAVVADPAQVPQAPEEIDAAAAEAGIVIPEPCAPGVAANLALLASHAARMRGDAS</sequence>
<keyword evidence="2" id="KW-1185">Reference proteome</keyword>
<name>A0ABT0BNW4_9SPHN</name>
<accession>A0ABT0BNW4</accession>
<comment type="caution">
    <text evidence="1">The sequence shown here is derived from an EMBL/GenBank/DDBJ whole genome shotgun (WGS) entry which is preliminary data.</text>
</comment>
<evidence type="ECO:0000313" key="1">
    <source>
        <dbReference type="EMBL" id="MCJ2186732.1"/>
    </source>
</evidence>
<gene>
    <name evidence="1" type="ORF">MTR66_07900</name>
</gene>
<evidence type="ECO:0000313" key="2">
    <source>
        <dbReference type="Proteomes" id="UP001202281"/>
    </source>
</evidence>
<protein>
    <submittedName>
        <fullName evidence="1">Uncharacterized protein</fullName>
    </submittedName>
</protein>
<proteinExistence type="predicted"/>
<reference evidence="1 2" key="1">
    <citation type="submission" date="2022-04" db="EMBL/GenBank/DDBJ databases">
        <title>Identification of a novel bacterium isolated from mangrove sediments.</title>
        <authorList>
            <person name="Pan X."/>
        </authorList>
    </citation>
    <scope>NUCLEOTIDE SEQUENCE [LARGE SCALE GENOMIC DNA]</scope>
    <source>
        <strain evidence="1 2">B2638</strain>
    </source>
</reference>
<organism evidence="1 2">
    <name type="scientific">Novosphingobium beihaiensis</name>
    <dbReference type="NCBI Taxonomy" id="2930389"/>
    <lineage>
        <taxon>Bacteria</taxon>
        <taxon>Pseudomonadati</taxon>
        <taxon>Pseudomonadota</taxon>
        <taxon>Alphaproteobacteria</taxon>
        <taxon>Sphingomonadales</taxon>
        <taxon>Sphingomonadaceae</taxon>
        <taxon>Novosphingobium</taxon>
    </lineage>
</organism>
<dbReference type="Proteomes" id="UP001202281">
    <property type="component" value="Unassembled WGS sequence"/>
</dbReference>
<dbReference type="RefSeq" id="WP_243919459.1">
    <property type="nucleotide sequence ID" value="NZ_JALHLG010000007.1"/>
</dbReference>
<dbReference type="EMBL" id="JALHLG010000007">
    <property type="protein sequence ID" value="MCJ2186732.1"/>
    <property type="molecule type" value="Genomic_DNA"/>
</dbReference>